<dbReference type="Proteomes" id="UP000053989">
    <property type="component" value="Unassembled WGS sequence"/>
</dbReference>
<evidence type="ECO:0000313" key="2">
    <source>
        <dbReference type="EMBL" id="KIM54273.1"/>
    </source>
</evidence>
<feature type="compositionally biased region" description="Low complexity" evidence="1">
    <location>
        <begin position="30"/>
        <end position="40"/>
    </location>
</feature>
<proteinExistence type="predicted"/>
<dbReference type="HOGENOM" id="CLU_021329_0_0_1"/>
<evidence type="ECO:0000313" key="3">
    <source>
        <dbReference type="Proteomes" id="UP000053989"/>
    </source>
</evidence>
<accession>A0A0C2YXF0</accession>
<gene>
    <name evidence="2" type="ORF">SCLCIDRAFT_31219</name>
</gene>
<feature type="compositionally biased region" description="Polar residues" evidence="1">
    <location>
        <begin position="107"/>
        <end position="116"/>
    </location>
</feature>
<name>A0A0C2YXF0_9AGAM</name>
<dbReference type="InParanoid" id="A0A0C2YXF0"/>
<dbReference type="EMBL" id="KN822158">
    <property type="protein sequence ID" value="KIM54273.1"/>
    <property type="molecule type" value="Genomic_DNA"/>
</dbReference>
<evidence type="ECO:0000256" key="1">
    <source>
        <dbReference type="SAM" id="MobiDB-lite"/>
    </source>
</evidence>
<feature type="region of interest" description="Disordered" evidence="1">
    <location>
        <begin position="643"/>
        <end position="666"/>
    </location>
</feature>
<protein>
    <submittedName>
        <fullName evidence="2">Uncharacterized protein</fullName>
    </submittedName>
</protein>
<reference evidence="2 3" key="1">
    <citation type="submission" date="2014-04" db="EMBL/GenBank/DDBJ databases">
        <authorList>
            <consortium name="DOE Joint Genome Institute"/>
            <person name="Kuo A."/>
            <person name="Kohler A."/>
            <person name="Nagy L.G."/>
            <person name="Floudas D."/>
            <person name="Copeland A."/>
            <person name="Barry K.W."/>
            <person name="Cichocki N."/>
            <person name="Veneault-Fourrey C."/>
            <person name="LaButti K."/>
            <person name="Lindquist E.A."/>
            <person name="Lipzen A."/>
            <person name="Lundell T."/>
            <person name="Morin E."/>
            <person name="Murat C."/>
            <person name="Sun H."/>
            <person name="Tunlid A."/>
            <person name="Henrissat B."/>
            <person name="Grigoriev I.V."/>
            <person name="Hibbett D.S."/>
            <person name="Martin F."/>
            <person name="Nordberg H.P."/>
            <person name="Cantor M.N."/>
            <person name="Hua S.X."/>
        </authorList>
    </citation>
    <scope>NUCLEOTIDE SEQUENCE [LARGE SCALE GENOMIC DNA]</scope>
    <source>
        <strain evidence="2 3">Foug A</strain>
    </source>
</reference>
<organism evidence="2 3">
    <name type="scientific">Scleroderma citrinum Foug A</name>
    <dbReference type="NCBI Taxonomy" id="1036808"/>
    <lineage>
        <taxon>Eukaryota</taxon>
        <taxon>Fungi</taxon>
        <taxon>Dikarya</taxon>
        <taxon>Basidiomycota</taxon>
        <taxon>Agaricomycotina</taxon>
        <taxon>Agaricomycetes</taxon>
        <taxon>Agaricomycetidae</taxon>
        <taxon>Boletales</taxon>
        <taxon>Sclerodermatineae</taxon>
        <taxon>Sclerodermataceae</taxon>
        <taxon>Scleroderma</taxon>
    </lineage>
</organism>
<feature type="region of interest" description="Disordered" evidence="1">
    <location>
        <begin position="107"/>
        <end position="131"/>
    </location>
</feature>
<keyword evidence="3" id="KW-1185">Reference proteome</keyword>
<reference evidence="3" key="2">
    <citation type="submission" date="2015-01" db="EMBL/GenBank/DDBJ databases">
        <title>Evolutionary Origins and Diversification of the Mycorrhizal Mutualists.</title>
        <authorList>
            <consortium name="DOE Joint Genome Institute"/>
            <consortium name="Mycorrhizal Genomics Consortium"/>
            <person name="Kohler A."/>
            <person name="Kuo A."/>
            <person name="Nagy L.G."/>
            <person name="Floudas D."/>
            <person name="Copeland A."/>
            <person name="Barry K.W."/>
            <person name="Cichocki N."/>
            <person name="Veneault-Fourrey C."/>
            <person name="LaButti K."/>
            <person name="Lindquist E.A."/>
            <person name="Lipzen A."/>
            <person name="Lundell T."/>
            <person name="Morin E."/>
            <person name="Murat C."/>
            <person name="Riley R."/>
            <person name="Ohm R."/>
            <person name="Sun H."/>
            <person name="Tunlid A."/>
            <person name="Henrissat B."/>
            <person name="Grigoriev I.V."/>
            <person name="Hibbett D.S."/>
            <person name="Martin F."/>
        </authorList>
    </citation>
    <scope>NUCLEOTIDE SEQUENCE [LARGE SCALE GENOMIC DNA]</scope>
    <source>
        <strain evidence="3">Foug A</strain>
    </source>
</reference>
<dbReference type="OrthoDB" id="2686841at2759"/>
<sequence length="702" mass="77467">MVKTWEKNKGTHPGQVVGPKPRKSKEEVASEQAAKAAASKQKADKWLSRITGLASLEQRMMDERQQAMTHVARPPSSKARKIARTYSVHNLQSMQDSQSLLPVNQTEMAASTNCSGHAQKKATPKPKLRDEVQSVVREEGLSMTQGGQGKQKATCDLDKDLPVPRLNKRAKPHKPFGLGPHHLVPRSVQAPVSKPQSHCVASDSVNMPINDYGGFHEEDESVERDFAFQQERTTLNSKTLLQVTYGSDHESDTKPIIPHTSSKSNAKLPAEITPHFLEVFIPTLLAYCGTVPNPWYLPCPLQDIIANLWPAVFPQIPYNEQLYGSGTSARQCIYDWHSMFALTADRVTATWFDSDEFSGDESHAVWANWATDESLGFPFIFKYLKLNDRGVEAFCAPLVLQTLVCHYAKTANAVSCPQVNTYLHGALTLATTTVERAISMWAKFGCHTEESKKVGGHFSGSPDSQWGTSSTSYAQSIEMLKSTAWEEIEDVPSGAKDVRAYIMDCDSDDDSISSSVNGHHENEQECAASLVVERNWELWNCDEDVPSPPSALTAPQILDSHTASPQPTQLQSLVSADTAAFQPRFQTTVGVMDTCQRLPHLTLACSQENTLPFVPETSAISLPPLTADQFSVHCSPAPALASENMSGPDHHQVHQHSVPDQGSSNHTNMWQDPYMMPSGLWFGNKFLTGPLRMIDADNDLDY</sequence>
<dbReference type="AlphaFoldDB" id="A0A0C2YXF0"/>
<feature type="region of interest" description="Disordered" evidence="1">
    <location>
        <begin position="1"/>
        <end position="45"/>
    </location>
</feature>